<dbReference type="Proteomes" id="UP000814033">
    <property type="component" value="Unassembled WGS sequence"/>
</dbReference>
<name>A0ACB8RZZ1_9AGAM</name>
<evidence type="ECO:0000313" key="1">
    <source>
        <dbReference type="EMBL" id="KAI0049416.1"/>
    </source>
</evidence>
<sequence length="554" mass="60454">MGTRETRRLRIPFLDERHSWIYLHCYARMDTKDCVVGHLVEAAVPLTATASTRLIFLHSSFHCLPQLASTIVMSGRPRLPSIRHLLSEDFAPLASSSRPYRPSPDADTGYPAYPHSRSANDDNEYDSDEQGTDGGDDQGDVGGPSTQLPGVQSVGPIYHHTRPRRDRGTRKPYDRPAETHNASHIPRASLSATEDEGHEHSLVESSHPLRSMPHAAAVYGPSPYSFSPYGAAQVNEPHTSVLAARPNEDDNGAGFLASQESPDQTTSPGVGPVRRSPRKQTLHERKPYDHNECARPSSHSVGRLVPVSGHEDAFGASITDSPRLGATHQTPRAASSSCTRNPSPFSSALSRLSPSPSLSSPSMAPSNLLESDLPRTVIAGVRSPASALTSTSVKLSNFHPAAGTTPAVGQTLPTGTVFDNSTPEDMEKTILATRNRQTAQKKTVTKGRAKKASGGSEDRPARLTPEQRKEAARKAKVMKSQDYRRRVRTAVAGMRKRFPEAFHGFKARTSQPDLLERGMEWLYDEISRLRQKNTESQQRIEALEASGKVPLESL</sequence>
<accession>A0ACB8RZZ1</accession>
<dbReference type="EMBL" id="MU275873">
    <property type="protein sequence ID" value="KAI0049416.1"/>
    <property type="molecule type" value="Genomic_DNA"/>
</dbReference>
<gene>
    <name evidence="1" type="ORF">FA95DRAFT_1556886</name>
</gene>
<evidence type="ECO:0000313" key="2">
    <source>
        <dbReference type="Proteomes" id="UP000814033"/>
    </source>
</evidence>
<reference evidence="1" key="1">
    <citation type="submission" date="2021-02" db="EMBL/GenBank/DDBJ databases">
        <authorList>
            <consortium name="DOE Joint Genome Institute"/>
            <person name="Ahrendt S."/>
            <person name="Looney B.P."/>
            <person name="Miyauchi S."/>
            <person name="Morin E."/>
            <person name="Drula E."/>
            <person name="Courty P.E."/>
            <person name="Chicoki N."/>
            <person name="Fauchery L."/>
            <person name="Kohler A."/>
            <person name="Kuo A."/>
            <person name="Labutti K."/>
            <person name="Pangilinan J."/>
            <person name="Lipzen A."/>
            <person name="Riley R."/>
            <person name="Andreopoulos W."/>
            <person name="He G."/>
            <person name="Johnson J."/>
            <person name="Barry K.W."/>
            <person name="Grigoriev I.V."/>
            <person name="Nagy L."/>
            <person name="Hibbett D."/>
            <person name="Henrissat B."/>
            <person name="Matheny P.B."/>
            <person name="Labbe J."/>
            <person name="Martin F."/>
        </authorList>
    </citation>
    <scope>NUCLEOTIDE SEQUENCE</scope>
    <source>
        <strain evidence="1">FP105234-sp</strain>
    </source>
</reference>
<proteinExistence type="predicted"/>
<keyword evidence="2" id="KW-1185">Reference proteome</keyword>
<comment type="caution">
    <text evidence="1">The sequence shown here is derived from an EMBL/GenBank/DDBJ whole genome shotgun (WGS) entry which is preliminary data.</text>
</comment>
<reference evidence="1" key="2">
    <citation type="journal article" date="2022" name="New Phytol.">
        <title>Evolutionary transition to the ectomycorrhizal habit in the genomes of a hyperdiverse lineage of mushroom-forming fungi.</title>
        <authorList>
            <person name="Looney B."/>
            <person name="Miyauchi S."/>
            <person name="Morin E."/>
            <person name="Drula E."/>
            <person name="Courty P.E."/>
            <person name="Kohler A."/>
            <person name="Kuo A."/>
            <person name="LaButti K."/>
            <person name="Pangilinan J."/>
            <person name="Lipzen A."/>
            <person name="Riley R."/>
            <person name="Andreopoulos W."/>
            <person name="He G."/>
            <person name="Johnson J."/>
            <person name="Nolan M."/>
            <person name="Tritt A."/>
            <person name="Barry K.W."/>
            <person name="Grigoriev I.V."/>
            <person name="Nagy L.G."/>
            <person name="Hibbett D."/>
            <person name="Henrissat B."/>
            <person name="Matheny P.B."/>
            <person name="Labbe J."/>
            <person name="Martin F.M."/>
        </authorList>
    </citation>
    <scope>NUCLEOTIDE SEQUENCE</scope>
    <source>
        <strain evidence="1">FP105234-sp</strain>
    </source>
</reference>
<organism evidence="1 2">
    <name type="scientific">Auriscalpium vulgare</name>
    <dbReference type="NCBI Taxonomy" id="40419"/>
    <lineage>
        <taxon>Eukaryota</taxon>
        <taxon>Fungi</taxon>
        <taxon>Dikarya</taxon>
        <taxon>Basidiomycota</taxon>
        <taxon>Agaricomycotina</taxon>
        <taxon>Agaricomycetes</taxon>
        <taxon>Russulales</taxon>
        <taxon>Auriscalpiaceae</taxon>
        <taxon>Auriscalpium</taxon>
    </lineage>
</organism>
<protein>
    <submittedName>
        <fullName evidence="1">Uncharacterized protein</fullName>
    </submittedName>
</protein>